<keyword evidence="1" id="KW-0472">Membrane</keyword>
<keyword evidence="1" id="KW-0812">Transmembrane</keyword>
<dbReference type="EMBL" id="JBHTBQ010000011">
    <property type="protein sequence ID" value="MFC7419613.1"/>
    <property type="molecule type" value="Genomic_DNA"/>
</dbReference>
<feature type="transmembrane region" description="Helical" evidence="1">
    <location>
        <begin position="29"/>
        <end position="50"/>
    </location>
</feature>
<keyword evidence="4" id="KW-1185">Reference proteome</keyword>
<gene>
    <name evidence="3" type="ORF">ACFQNF_06935</name>
</gene>
<keyword evidence="1" id="KW-1133">Transmembrane helix</keyword>
<sequence length="113" mass="12051">MLEQKRSAVLPIVLIAIGGGWLVNELQLMPQISTLIILGLIGAGIAVLAVEGLNKSSVVTAPMLIATGFAIYLKDYHAIGLKLSIPALMVLAGILMLLARSRHIAERIEPEQD</sequence>
<organism evidence="3 4">
    <name type="scientific">Iodobacter arcticus</name>
    <dbReference type="NCBI Taxonomy" id="590593"/>
    <lineage>
        <taxon>Bacteria</taxon>
        <taxon>Pseudomonadati</taxon>
        <taxon>Pseudomonadota</taxon>
        <taxon>Betaproteobacteria</taxon>
        <taxon>Neisseriales</taxon>
        <taxon>Chitinibacteraceae</taxon>
        <taxon>Iodobacter</taxon>
    </lineage>
</organism>
<dbReference type="RefSeq" id="WP_380187198.1">
    <property type="nucleotide sequence ID" value="NZ_JBHTBQ010000011.1"/>
</dbReference>
<feature type="transmembrane region" description="Helical" evidence="1">
    <location>
        <begin position="79"/>
        <end position="99"/>
    </location>
</feature>
<evidence type="ECO:0000256" key="1">
    <source>
        <dbReference type="SAM" id="Phobius"/>
    </source>
</evidence>
<reference evidence="4" key="1">
    <citation type="journal article" date="2019" name="Int. J. Syst. Evol. Microbiol.">
        <title>The Global Catalogue of Microorganisms (GCM) 10K type strain sequencing project: providing services to taxonomists for standard genome sequencing and annotation.</title>
        <authorList>
            <consortium name="The Broad Institute Genomics Platform"/>
            <consortium name="The Broad Institute Genome Sequencing Center for Infectious Disease"/>
            <person name="Wu L."/>
            <person name="Ma J."/>
        </authorList>
    </citation>
    <scope>NUCLEOTIDE SEQUENCE [LARGE SCALE GENOMIC DNA]</scope>
    <source>
        <strain evidence="4">CCUG 62945</strain>
    </source>
</reference>
<dbReference type="Pfam" id="PF22570">
    <property type="entry name" value="LiaF-TM"/>
    <property type="match status" value="1"/>
</dbReference>
<feature type="transmembrane region" description="Helical" evidence="1">
    <location>
        <begin position="57"/>
        <end position="73"/>
    </location>
</feature>
<name>A0ABW2QV67_9NEIS</name>
<evidence type="ECO:0000313" key="4">
    <source>
        <dbReference type="Proteomes" id="UP001596473"/>
    </source>
</evidence>
<feature type="transmembrane region" description="Helical" evidence="1">
    <location>
        <begin position="7"/>
        <end position="23"/>
    </location>
</feature>
<feature type="domain" description="LiaF transmembrane" evidence="2">
    <location>
        <begin position="10"/>
        <end position="103"/>
    </location>
</feature>
<dbReference type="InterPro" id="IPR054331">
    <property type="entry name" value="LiaF_TM"/>
</dbReference>
<comment type="caution">
    <text evidence="3">The sequence shown here is derived from an EMBL/GenBank/DDBJ whole genome shotgun (WGS) entry which is preliminary data.</text>
</comment>
<evidence type="ECO:0000313" key="3">
    <source>
        <dbReference type="EMBL" id="MFC7419613.1"/>
    </source>
</evidence>
<proteinExistence type="predicted"/>
<dbReference type="Proteomes" id="UP001596473">
    <property type="component" value="Unassembled WGS sequence"/>
</dbReference>
<evidence type="ECO:0000259" key="2">
    <source>
        <dbReference type="Pfam" id="PF22570"/>
    </source>
</evidence>
<accession>A0ABW2QV67</accession>
<protein>
    <recommendedName>
        <fullName evidence="2">LiaF transmembrane domain-containing protein</fullName>
    </recommendedName>
</protein>